<dbReference type="EMBL" id="JBHRWN010000002">
    <property type="protein sequence ID" value="MFC3476497.1"/>
    <property type="molecule type" value="Genomic_DNA"/>
</dbReference>
<reference evidence="2 3" key="1">
    <citation type="journal article" date="2019" name="Int. J. Syst. Evol. Microbiol.">
        <title>The Global Catalogue of Microorganisms (GCM) 10K type strain sequencing project: providing services to taxonomists for standard genome sequencing and annotation.</title>
        <authorList>
            <consortium name="The Broad Institute Genomics Platform"/>
            <consortium name="The Broad Institute Genome Sequencing Center for Infectious Disease"/>
            <person name="Wu L."/>
            <person name="Ma J."/>
        </authorList>
    </citation>
    <scope>NUCLEOTIDE SEQUENCE [LARGE SCALE GENOMIC DNA]</scope>
    <source>
        <strain evidence="2 3">CGMCC 1.12562</strain>
    </source>
</reference>
<keyword evidence="3" id="KW-1185">Reference proteome</keyword>
<comment type="caution">
    <text evidence="2">The sequence shown here is derived from an EMBL/GenBank/DDBJ whole genome shotgun (WGS) entry which is preliminary data.</text>
</comment>
<sequence length="658" mass="69441">MYRVAAVVTLLVASLVAGPVVAGASNAGPPADARIAASDVASQQSATIQKSIHLSLTPGEPGEIGVAVTYSIPDPVTSLSVNLPDDARTVQSDDFQSGDGAWSWDGDGDSATLRLSLPANKTTTGSRSHAGVAQEGDYSFVDAGSWALVTVPTLRTEWGWRGDDVDVDIAEDVSVDGEGSTGGEIAYLGPVETHTRTANGQTFTLAVPERAEMAESPARVLDALSAASERLRVGSRDSEVWFGVAPTDVSWGIRGVEYGGTDSWVVADARLDDPGNVWFHEYVHTRQDYTPTSSGRWTVEASAEYYAAYMSLREGYVEFDAFQRYLSYGEREPWNDAVLADPGSWPVGANYIKGSLVWGSIDRRLRLATDSSFTMNDVFYQLNRQQGRVSNDDLLRAVASASSTSVGQYAQRYTATSDTPDMWSRFEHADAFDTRPPRMDYDVAGYEVTGPFRDATFEEPPTLYVGETLTVGATVTNDGGTTGEYVATLSLAGDTMTESTAELVPGETDAITLQHQFTDPGTYNVTVGRNQVPVVVREPATPTVESLSASPDPVEGGETVTVTATLSNPTDGPATGPVALTLDGRQVATFEATLDPGESVTRTVTLTAPDTGVLDLAAGDQSARVSVAGSGGSVPGFGVAPAVAGVALAVALAALRRR</sequence>
<organism evidence="2 3">
    <name type="scientific">Halobacterium litoreum</name>
    <dbReference type="NCBI Taxonomy" id="2039234"/>
    <lineage>
        <taxon>Archaea</taxon>
        <taxon>Methanobacteriati</taxon>
        <taxon>Methanobacteriota</taxon>
        <taxon>Stenosarchaea group</taxon>
        <taxon>Halobacteria</taxon>
        <taxon>Halobacteriales</taxon>
        <taxon>Halobacteriaceae</taxon>
        <taxon>Halobacterium</taxon>
    </lineage>
</organism>
<keyword evidence="1" id="KW-1133">Transmembrane helix</keyword>
<gene>
    <name evidence="2" type="ORF">ACFOKC_02035</name>
</gene>
<evidence type="ECO:0000256" key="1">
    <source>
        <dbReference type="SAM" id="Phobius"/>
    </source>
</evidence>
<evidence type="ECO:0008006" key="4">
    <source>
        <dbReference type="Google" id="ProtNLM"/>
    </source>
</evidence>
<dbReference type="RefSeq" id="WP_232572355.1">
    <property type="nucleotide sequence ID" value="NZ_CP089466.1"/>
</dbReference>
<protein>
    <recommendedName>
        <fullName evidence="4">CARDB protein</fullName>
    </recommendedName>
</protein>
<keyword evidence="1" id="KW-0812">Transmembrane</keyword>
<dbReference type="Gene3D" id="2.60.40.10">
    <property type="entry name" value="Immunoglobulins"/>
    <property type="match status" value="2"/>
</dbReference>
<name>A0ABD5NBJ3_9EURY</name>
<keyword evidence="1" id="KW-0472">Membrane</keyword>
<dbReference type="Proteomes" id="UP001595660">
    <property type="component" value="Unassembled WGS sequence"/>
</dbReference>
<evidence type="ECO:0000313" key="3">
    <source>
        <dbReference type="Proteomes" id="UP001595660"/>
    </source>
</evidence>
<dbReference type="InterPro" id="IPR013783">
    <property type="entry name" value="Ig-like_fold"/>
</dbReference>
<dbReference type="AlphaFoldDB" id="A0ABD5NBJ3"/>
<dbReference type="GeneID" id="69117593"/>
<accession>A0ABD5NBJ3</accession>
<feature type="transmembrane region" description="Helical" evidence="1">
    <location>
        <begin position="634"/>
        <end position="655"/>
    </location>
</feature>
<proteinExistence type="predicted"/>
<evidence type="ECO:0000313" key="2">
    <source>
        <dbReference type="EMBL" id="MFC3476497.1"/>
    </source>
</evidence>